<dbReference type="AlphaFoldDB" id="A0A3S3SXK7"/>
<evidence type="ECO:0000313" key="1">
    <source>
        <dbReference type="EMBL" id="RWX77087.1"/>
    </source>
</evidence>
<evidence type="ECO:0000313" key="2">
    <source>
        <dbReference type="Proteomes" id="UP000287687"/>
    </source>
</evidence>
<protein>
    <submittedName>
        <fullName evidence="1">Uncharacterized protein</fullName>
    </submittedName>
</protein>
<keyword evidence="2" id="KW-1185">Reference proteome</keyword>
<dbReference type="OrthoDB" id="7064950at2"/>
<proteinExistence type="predicted"/>
<gene>
    <name evidence="1" type="ORF">EPK99_15645</name>
</gene>
<dbReference type="Proteomes" id="UP000287687">
    <property type="component" value="Unassembled WGS sequence"/>
</dbReference>
<comment type="caution">
    <text evidence="1">The sequence shown here is derived from an EMBL/GenBank/DDBJ whole genome shotgun (WGS) entry which is preliminary data.</text>
</comment>
<name>A0A3S3SXK7_9HYPH</name>
<dbReference type="EMBL" id="SBIP01000003">
    <property type="protein sequence ID" value="RWX77087.1"/>
    <property type="molecule type" value="Genomic_DNA"/>
</dbReference>
<dbReference type="RefSeq" id="WP_128444001.1">
    <property type="nucleotide sequence ID" value="NZ_SBIP01000003.1"/>
</dbReference>
<reference evidence="1 2" key="1">
    <citation type="submission" date="2019-01" db="EMBL/GenBank/DDBJ databases">
        <title>The draft genome of Rhizobium sp. 24NR.</title>
        <authorList>
            <person name="Liu L."/>
            <person name="Liang L."/>
            <person name="Shi S."/>
            <person name="Xu L."/>
            <person name="Wang X."/>
            <person name="Li L."/>
            <person name="Zhang X."/>
        </authorList>
    </citation>
    <scope>NUCLEOTIDE SEQUENCE [LARGE SCALE GENOMIC DNA]</scope>
    <source>
        <strain evidence="1 2">24NR</strain>
    </source>
</reference>
<accession>A0A3S3SXK7</accession>
<sequence>MTAYNEDFTEIAHCGGQATFAVRCDESGVLSIAAGFRGSSPGPMVMIAIYAAVPQGFPVSDVMMGGIGQAFKPLCPAGCMAVFLGSDSHAKWGHRCPRCSGYYRNGTHPAIYPLTCPYCGLRTEAFHFLTEAHVRYIKHYIATYYEAIEADLEPGTETEFVIDMDAIARSEDTGNRPDFYYVSETQQTRFDCVKCGEFNDIRGLYGYCASCGYRNNIASLNDTFRKLRSGLVEKSVAPDVVVSRAVSAFDASCRDMINQLKKRIPMKPARMKRLDRLVFHDIESSTFNEVKLAFEVDLLRGIDAETTNFLKMMLERRHVYEHNSGVADERYLERSGDNLWRVGDLIRETETNTHKLLSTLPILVQNLHDDFHEIFPLTEWPVQYFEERTGKRKQATWFGKGQPA</sequence>
<organism evidence="1 2">
    <name type="scientific">Neorhizobium lilium</name>
    <dbReference type="NCBI Taxonomy" id="2503024"/>
    <lineage>
        <taxon>Bacteria</taxon>
        <taxon>Pseudomonadati</taxon>
        <taxon>Pseudomonadota</taxon>
        <taxon>Alphaproteobacteria</taxon>
        <taxon>Hyphomicrobiales</taxon>
        <taxon>Rhizobiaceae</taxon>
        <taxon>Rhizobium/Agrobacterium group</taxon>
        <taxon>Neorhizobium</taxon>
    </lineage>
</organism>